<name>A0ABU9VSC5_9CLOT</name>
<gene>
    <name evidence="6" type="ORF">AAIG11_04755</name>
</gene>
<dbReference type="InterPro" id="IPR017896">
    <property type="entry name" value="4Fe4S_Fe-S-bd"/>
</dbReference>
<sequence length="273" mass="30543">MMVMLTLVGDQETMTLNMSHCASCIIKGKMDAESIFHQHHQQVQKLLATWIPVKKLVIAEDVLPAVSATSESMSRRGFFDQLTKQVKETAVSTGQELLQEADTQTYPMRDHLLIHVNKQVITENREMFLDGIMASLTADNRCTACGQCKTTCLQGAWQIEASKDRLILSHHATRCNDCGRCREVCPSGVISKLPLTAASLSGPMVCQTWVYGHCTRCRRKLLSDKLKMGHCHACHKQIRLKRQLFENESNGSCRDGLTTPSKSKKEELSYGSD</sequence>
<feature type="region of interest" description="Disordered" evidence="4">
    <location>
        <begin position="249"/>
        <end position="273"/>
    </location>
</feature>
<keyword evidence="3" id="KW-0411">Iron-sulfur</keyword>
<proteinExistence type="predicted"/>
<evidence type="ECO:0000259" key="5">
    <source>
        <dbReference type="PROSITE" id="PS51379"/>
    </source>
</evidence>
<evidence type="ECO:0000256" key="2">
    <source>
        <dbReference type="ARBA" id="ARBA00023004"/>
    </source>
</evidence>
<comment type="caution">
    <text evidence="6">The sequence shown here is derived from an EMBL/GenBank/DDBJ whole genome shotgun (WGS) entry which is preliminary data.</text>
</comment>
<dbReference type="InterPro" id="IPR017900">
    <property type="entry name" value="4Fe4S_Fe_S_CS"/>
</dbReference>
<keyword evidence="1" id="KW-0479">Metal-binding</keyword>
<feature type="compositionally biased region" description="Basic and acidic residues" evidence="4">
    <location>
        <begin position="263"/>
        <end position="273"/>
    </location>
</feature>
<dbReference type="Pfam" id="PF13187">
    <property type="entry name" value="Fer4_9"/>
    <property type="match status" value="1"/>
</dbReference>
<feature type="domain" description="4Fe-4S ferredoxin-type" evidence="5">
    <location>
        <begin position="132"/>
        <end position="162"/>
    </location>
</feature>
<feature type="domain" description="4Fe-4S ferredoxin-type" evidence="5">
    <location>
        <begin position="166"/>
        <end position="195"/>
    </location>
</feature>
<evidence type="ECO:0000313" key="7">
    <source>
        <dbReference type="Proteomes" id="UP001407405"/>
    </source>
</evidence>
<evidence type="ECO:0000256" key="4">
    <source>
        <dbReference type="SAM" id="MobiDB-lite"/>
    </source>
</evidence>
<dbReference type="Proteomes" id="UP001407405">
    <property type="component" value="Unassembled WGS sequence"/>
</dbReference>
<dbReference type="SUPFAM" id="SSF46548">
    <property type="entry name" value="alpha-helical ferredoxin"/>
    <property type="match status" value="1"/>
</dbReference>
<reference evidence="6 7" key="1">
    <citation type="submission" date="2024-04" db="EMBL/GenBank/DDBJ databases">
        <title>Genome sequencing and metabolic network reconstruction of aminoacids and betaine degradation by Anoxynatronum sibiricum.</title>
        <authorList>
            <person name="Detkova E.N."/>
            <person name="Boltjanskaja Y.V."/>
            <person name="Mardanov A.V."/>
            <person name="Kevbrin V."/>
        </authorList>
    </citation>
    <scope>NUCLEOTIDE SEQUENCE [LARGE SCALE GENOMIC DNA]</scope>
    <source>
        <strain evidence="6 7">Z-7981</strain>
    </source>
</reference>
<organism evidence="6 7">
    <name type="scientific">Anoxynatronum sibiricum</name>
    <dbReference type="NCBI Taxonomy" id="210623"/>
    <lineage>
        <taxon>Bacteria</taxon>
        <taxon>Bacillati</taxon>
        <taxon>Bacillota</taxon>
        <taxon>Clostridia</taxon>
        <taxon>Eubacteriales</taxon>
        <taxon>Clostridiaceae</taxon>
        <taxon>Anoxynatronum</taxon>
    </lineage>
</organism>
<evidence type="ECO:0000256" key="3">
    <source>
        <dbReference type="ARBA" id="ARBA00023014"/>
    </source>
</evidence>
<keyword evidence="7" id="KW-1185">Reference proteome</keyword>
<accession>A0ABU9VSC5</accession>
<evidence type="ECO:0000313" key="6">
    <source>
        <dbReference type="EMBL" id="MEN1759775.1"/>
    </source>
</evidence>
<dbReference type="PROSITE" id="PS00198">
    <property type="entry name" value="4FE4S_FER_1"/>
    <property type="match status" value="1"/>
</dbReference>
<protein>
    <submittedName>
        <fullName evidence="6">4Fe-4S dicluster domain-containing protein</fullName>
    </submittedName>
</protein>
<evidence type="ECO:0000256" key="1">
    <source>
        <dbReference type="ARBA" id="ARBA00022723"/>
    </source>
</evidence>
<dbReference type="PROSITE" id="PS51379">
    <property type="entry name" value="4FE4S_FER_2"/>
    <property type="match status" value="2"/>
</dbReference>
<keyword evidence="2" id="KW-0408">Iron</keyword>
<dbReference type="Gene3D" id="3.30.70.20">
    <property type="match status" value="1"/>
</dbReference>
<dbReference type="EMBL" id="JBCITM010000003">
    <property type="protein sequence ID" value="MEN1759775.1"/>
    <property type="molecule type" value="Genomic_DNA"/>
</dbReference>